<organism evidence="11">
    <name type="scientific">Camponotus floridanus</name>
    <name type="common">Florida carpenter ant</name>
    <dbReference type="NCBI Taxonomy" id="104421"/>
    <lineage>
        <taxon>Eukaryota</taxon>
        <taxon>Metazoa</taxon>
        <taxon>Ecdysozoa</taxon>
        <taxon>Arthropoda</taxon>
        <taxon>Hexapoda</taxon>
        <taxon>Insecta</taxon>
        <taxon>Pterygota</taxon>
        <taxon>Neoptera</taxon>
        <taxon>Endopterygota</taxon>
        <taxon>Hymenoptera</taxon>
        <taxon>Apocrita</taxon>
        <taxon>Aculeata</taxon>
        <taxon>Formicoidea</taxon>
        <taxon>Formicidae</taxon>
        <taxon>Formicinae</taxon>
        <taxon>Camponotus</taxon>
    </lineage>
</organism>
<dbReference type="InParanoid" id="E2AW00"/>
<keyword evidence="6" id="KW-0508">mRNA splicing</keyword>
<dbReference type="FunCoup" id="E2AW00">
    <property type="interactions" value="575"/>
</dbReference>
<evidence type="ECO:0000256" key="6">
    <source>
        <dbReference type="ARBA" id="ARBA00023187"/>
    </source>
</evidence>
<evidence type="ECO:0000256" key="5">
    <source>
        <dbReference type="ARBA" id="ARBA00023054"/>
    </source>
</evidence>
<feature type="region of interest" description="Disordered" evidence="8">
    <location>
        <begin position="24"/>
        <end position="46"/>
    </location>
</feature>
<dbReference type="GO" id="GO:0005684">
    <property type="term" value="C:U2-type spliceosomal complex"/>
    <property type="evidence" value="ECO:0007669"/>
    <property type="project" value="TreeGrafter"/>
</dbReference>
<dbReference type="Pfam" id="PF10197">
    <property type="entry name" value="Cir_N"/>
    <property type="match status" value="1"/>
</dbReference>
<comment type="similarity">
    <text evidence="2">Belongs to the CWC25 family.</text>
</comment>
<evidence type="ECO:0000256" key="4">
    <source>
        <dbReference type="ARBA" id="ARBA00022728"/>
    </source>
</evidence>
<keyword evidence="5" id="KW-0175">Coiled coil</keyword>
<evidence type="ECO:0000259" key="9">
    <source>
        <dbReference type="SMART" id="SM01083"/>
    </source>
</evidence>
<dbReference type="OrthoDB" id="21123at2759"/>
<feature type="compositionally biased region" description="Basic and acidic residues" evidence="8">
    <location>
        <begin position="391"/>
        <end position="411"/>
    </location>
</feature>
<feature type="compositionally biased region" description="Basic residues" evidence="8">
    <location>
        <begin position="229"/>
        <end position="245"/>
    </location>
</feature>
<protein>
    <submittedName>
        <fullName evidence="10">Coiled-coil domain-containing protein 49</fullName>
    </submittedName>
</protein>
<dbReference type="OMA" id="SWHPHTM"/>
<keyword evidence="7" id="KW-0539">Nucleus</keyword>
<keyword evidence="3" id="KW-0507">mRNA processing</keyword>
<dbReference type="InterPro" id="IPR022209">
    <property type="entry name" value="CWC25"/>
</dbReference>
<proteinExistence type="inferred from homology"/>
<dbReference type="PANTHER" id="PTHR16196">
    <property type="entry name" value="CELL CYCLE CONTROL PROTEIN CWF25"/>
    <property type="match status" value="1"/>
</dbReference>
<keyword evidence="11" id="KW-1185">Reference proteome</keyword>
<dbReference type="InterPro" id="IPR051376">
    <property type="entry name" value="CWC25_splicing_factor"/>
</dbReference>
<dbReference type="Proteomes" id="UP000000311">
    <property type="component" value="Unassembled WGS sequence"/>
</dbReference>
<dbReference type="KEGG" id="cfo:105256616"/>
<evidence type="ECO:0000256" key="7">
    <source>
        <dbReference type="ARBA" id="ARBA00023242"/>
    </source>
</evidence>
<feature type="compositionally biased region" description="Basic residues" evidence="8">
    <location>
        <begin position="262"/>
        <end position="274"/>
    </location>
</feature>
<sequence length="505" mass="60494">MGGGDLNLKKSWHPSTMKNMEKVRKAEQQNNQENRRIAELKRQIEMEKDREDMTKYAMEQGVIEKKDEKKLDWMYKGPNQMVNREEYLLGRPVDKAFEQMQQAEKEAELIKVPKNHVEYECIPPSLRFFSGNEQVDLVRKMQEDPLYTIKKKEMENRSQLLKNPVKLKQLKQLLEEQSCKSKRVKKSKKEKKKSKRKDSSEDEVELDKLLAIKYKQLKNDISEKDLLKSMKKIRYKRKKKSKKRSHDSESESDTSSDDASVKKRRHKRQKKRRISTSDSDNDSDSTESISSENVTQRERKDKKEYDKRKCSRDDIKIDNDDKRMRKRASSKHKDSKYEKSRKHEEEYNKNCKRRYEQSDTRAQRDSSKDKYKNERKYSAEKRNDATISNNERSKSTSDINHTKEDRKETKYRPKTKLSLTEEEKEQRRQEMMANAAWRDKEREKNVKMYREEEKKEMQNNSYNKDFIRKQLVVATEMGTVASRIKANINNIQRSGRAMDMNFAKR</sequence>
<keyword evidence="4" id="KW-0747">Spliceosome</keyword>
<evidence type="ECO:0000256" key="8">
    <source>
        <dbReference type="SAM" id="MobiDB-lite"/>
    </source>
</evidence>
<dbReference type="Pfam" id="PF12542">
    <property type="entry name" value="CWC25"/>
    <property type="match status" value="1"/>
</dbReference>
<feature type="compositionally biased region" description="Basic residues" evidence="8">
    <location>
        <begin position="180"/>
        <end position="196"/>
    </location>
</feature>
<evidence type="ECO:0000256" key="1">
    <source>
        <dbReference type="ARBA" id="ARBA00004123"/>
    </source>
</evidence>
<accession>E2AW00</accession>
<feature type="region of interest" description="Disordered" evidence="8">
    <location>
        <begin position="179"/>
        <end position="204"/>
    </location>
</feature>
<feature type="compositionally biased region" description="Basic and acidic residues" evidence="8">
    <location>
        <begin position="295"/>
        <end position="323"/>
    </location>
</feature>
<evidence type="ECO:0000256" key="2">
    <source>
        <dbReference type="ARBA" id="ARBA00006695"/>
    </source>
</evidence>
<comment type="subcellular location">
    <subcellularLocation>
        <location evidence="1">Nucleus</location>
    </subcellularLocation>
</comment>
<dbReference type="AlphaFoldDB" id="E2AW00"/>
<dbReference type="EMBL" id="GL443213">
    <property type="protein sequence ID" value="EFN62422.1"/>
    <property type="molecule type" value="Genomic_DNA"/>
</dbReference>
<feature type="domain" description="CBF1-interacting co-repressor CIR N-terminal" evidence="9">
    <location>
        <begin position="11"/>
        <end position="47"/>
    </location>
</feature>
<dbReference type="InterPro" id="IPR019339">
    <property type="entry name" value="CIR_N_dom"/>
</dbReference>
<evidence type="ECO:0000313" key="11">
    <source>
        <dbReference type="Proteomes" id="UP000000311"/>
    </source>
</evidence>
<feature type="compositionally biased region" description="Basic and acidic residues" evidence="8">
    <location>
        <begin position="419"/>
        <end position="430"/>
    </location>
</feature>
<name>E2AW00_CAMFO</name>
<evidence type="ECO:0000256" key="3">
    <source>
        <dbReference type="ARBA" id="ARBA00022664"/>
    </source>
</evidence>
<dbReference type="PANTHER" id="PTHR16196:SF0">
    <property type="entry name" value="PRE-MRNA-SPLICING FACTOR CWC25 HOMOLOG"/>
    <property type="match status" value="1"/>
</dbReference>
<feature type="region of interest" description="Disordered" evidence="8">
    <location>
        <begin position="221"/>
        <end position="442"/>
    </location>
</feature>
<dbReference type="SMART" id="SM01083">
    <property type="entry name" value="Cir_N"/>
    <property type="match status" value="1"/>
</dbReference>
<evidence type="ECO:0000313" key="10">
    <source>
        <dbReference type="EMBL" id="EFN62422.1"/>
    </source>
</evidence>
<reference evidence="10 11" key="1">
    <citation type="journal article" date="2010" name="Science">
        <title>Genomic comparison of the ants Camponotus floridanus and Harpegnathos saltator.</title>
        <authorList>
            <person name="Bonasio R."/>
            <person name="Zhang G."/>
            <person name="Ye C."/>
            <person name="Mutti N.S."/>
            <person name="Fang X."/>
            <person name="Qin N."/>
            <person name="Donahue G."/>
            <person name="Yang P."/>
            <person name="Li Q."/>
            <person name="Li C."/>
            <person name="Zhang P."/>
            <person name="Huang Z."/>
            <person name="Berger S.L."/>
            <person name="Reinberg D."/>
            <person name="Wang J."/>
            <person name="Liebig J."/>
        </authorList>
    </citation>
    <scope>NUCLEOTIDE SEQUENCE [LARGE SCALE GENOMIC DNA]</scope>
    <source>
        <strain evidence="11">C129</strain>
    </source>
</reference>
<dbReference type="GO" id="GO:0000398">
    <property type="term" value="P:mRNA splicing, via spliceosome"/>
    <property type="evidence" value="ECO:0007669"/>
    <property type="project" value="TreeGrafter"/>
</dbReference>
<dbReference type="STRING" id="104421.E2AW00"/>
<feature type="compositionally biased region" description="Basic and acidic residues" evidence="8">
    <location>
        <begin position="331"/>
        <end position="384"/>
    </location>
</feature>
<gene>
    <name evidence="10" type="ORF">EAG_01612</name>
</gene>